<proteinExistence type="predicted"/>
<dbReference type="GO" id="GO:0005975">
    <property type="term" value="P:carbohydrate metabolic process"/>
    <property type="evidence" value="ECO:0007669"/>
    <property type="project" value="InterPro"/>
</dbReference>
<dbReference type="SUPFAM" id="SSF74650">
    <property type="entry name" value="Galactose mutarotase-like"/>
    <property type="match status" value="1"/>
</dbReference>
<dbReference type="InterPro" id="IPR011013">
    <property type="entry name" value="Gal_mutarotase_sf_dom"/>
</dbReference>
<organism evidence="1 2">
    <name type="scientific">Klebsiella michiganensis (strain ATCC 8724 / DSM 4798 / JCM 20051 / NBRC 3318 / NRRL B-199 / KCTC 1686 / BUCSAV 143 / CCM 1901)</name>
    <dbReference type="NCBI Taxonomy" id="1006551"/>
    <lineage>
        <taxon>Bacteria</taxon>
        <taxon>Pseudomonadati</taxon>
        <taxon>Pseudomonadota</taxon>
        <taxon>Gammaproteobacteria</taxon>
        <taxon>Enterobacterales</taxon>
        <taxon>Enterobacteriaceae</taxon>
        <taxon>Klebsiella/Raoultella group</taxon>
        <taxon>Klebsiella</taxon>
    </lineage>
</organism>
<dbReference type="InterPro" id="IPR008183">
    <property type="entry name" value="Aldose_1/G6P_1-epimerase"/>
</dbReference>
<evidence type="ECO:0008006" key="3">
    <source>
        <dbReference type="Google" id="ProtNLM"/>
    </source>
</evidence>
<dbReference type="CDD" id="cd09021">
    <property type="entry name" value="Aldose_epim_Ec_YphB"/>
    <property type="match status" value="1"/>
</dbReference>
<accession>A0A0H3HDD1</accession>
<dbReference type="Proteomes" id="UP000007843">
    <property type="component" value="Chromosome"/>
</dbReference>
<evidence type="ECO:0000313" key="2">
    <source>
        <dbReference type="Proteomes" id="UP000007843"/>
    </source>
</evidence>
<dbReference type="Gene3D" id="2.70.98.10">
    <property type="match status" value="1"/>
</dbReference>
<reference evidence="1 2" key="1">
    <citation type="journal article" date="2012" name="J. Bacteriol.">
        <title>Complete genome sequence of Klebsiella oxytoca KCTC 1686, used in production of 2,3-butanediol.</title>
        <authorList>
            <person name="Shin S.H."/>
            <person name="Kim S."/>
            <person name="Kim J.Y."/>
            <person name="Lee S."/>
            <person name="Um Y."/>
            <person name="Oh M.K."/>
            <person name="Kim Y.R."/>
            <person name="Lee J."/>
            <person name="Yang K.S."/>
        </authorList>
    </citation>
    <scope>NUCLEOTIDE SEQUENCE [LARGE SCALE GENOMIC DNA]</scope>
    <source>
        <strain evidence="2">ATCC 8724 / DSM 4798 / JCM 20051 / NBRC 3318 / NRRL B-199 / KCTC 1686</strain>
    </source>
</reference>
<dbReference type="GO" id="GO:0016853">
    <property type="term" value="F:isomerase activity"/>
    <property type="evidence" value="ECO:0007669"/>
    <property type="project" value="InterPro"/>
</dbReference>
<dbReference type="KEGG" id="kox:KOX_27405"/>
<dbReference type="Pfam" id="PF01263">
    <property type="entry name" value="Aldose_epim"/>
    <property type="match status" value="1"/>
</dbReference>
<dbReference type="EMBL" id="CP003218">
    <property type="protein sequence ID" value="AEX07187.1"/>
    <property type="molecule type" value="Genomic_DNA"/>
</dbReference>
<sequence>MAEEWILENAHLRMRVASLGGKVQSLYSRHYQAPVLYENPAGGMFPMLPLANRVAGNRFIFQGREIVLPRHHADAHFFLHGDGWLQRWDMIARGGDYCVLQLRRQHACGFDYLAQIRYQLLRNQLVAALTLTHCGSTPIPYGCGFHPFFPFDKRGTVQFAAAGYWPEGEQHLPLGWQGQLPGYADFSHAQYGEDRWLNVGYSGWSGRARVSSDVMDITILSQTPWLMLFRMQGEPFLCLEPQSHPVNAHNMDGQPGLRVLGAGDTLSFSLKIDVQGRE</sequence>
<dbReference type="AlphaFoldDB" id="A0A0H3HDD1"/>
<dbReference type="RefSeq" id="WP_014230378.1">
    <property type="nucleotide sequence ID" value="NC_016612.1"/>
</dbReference>
<gene>
    <name evidence="1" type="ordered locus">KOX_27405</name>
</gene>
<dbReference type="HOGENOM" id="CLU_052486_0_1_6"/>
<name>A0A0H3HDD1_KLEM8</name>
<protein>
    <recommendedName>
        <fullName evidence="3">Aldose 1-epimerase</fullName>
    </recommendedName>
</protein>
<dbReference type="InterPro" id="IPR014718">
    <property type="entry name" value="GH-type_carb-bd"/>
</dbReference>
<evidence type="ECO:0000313" key="1">
    <source>
        <dbReference type="EMBL" id="AEX07187.1"/>
    </source>
</evidence>
<dbReference type="GO" id="GO:0030246">
    <property type="term" value="F:carbohydrate binding"/>
    <property type="evidence" value="ECO:0007669"/>
    <property type="project" value="InterPro"/>
</dbReference>